<reference evidence="13" key="1">
    <citation type="submission" date="2022-05" db="EMBL/GenBank/DDBJ databases">
        <title>The Musa troglodytarum L. genome provides insights into the mechanism of non-climacteric behaviour and enrichment of carotenoids.</title>
        <authorList>
            <person name="Wang J."/>
        </authorList>
    </citation>
    <scope>NUCLEOTIDE SEQUENCE</scope>
    <source>
        <tissue evidence="13">Leaf</tissue>
    </source>
</reference>
<dbReference type="SMART" id="SM00184">
    <property type="entry name" value="RING"/>
    <property type="match status" value="1"/>
</dbReference>
<keyword evidence="8" id="KW-0862">Zinc</keyword>
<evidence type="ECO:0000256" key="1">
    <source>
        <dbReference type="ARBA" id="ARBA00000900"/>
    </source>
</evidence>
<evidence type="ECO:0000259" key="12">
    <source>
        <dbReference type="PROSITE" id="PS50089"/>
    </source>
</evidence>
<dbReference type="InterPro" id="IPR013083">
    <property type="entry name" value="Znf_RING/FYVE/PHD"/>
</dbReference>
<evidence type="ECO:0000256" key="2">
    <source>
        <dbReference type="ARBA" id="ARBA00004906"/>
    </source>
</evidence>
<sequence>MWMGRAMALRRNRLLLPATNASSSSCGNLQVCLPPFPPSPPPPAPIQEPSTTVRFRHSTLLPSLPIAAASLLAAAAFLLLVTFFFLRRCRCRRAAADEEQFGAFEDGSGSVEIDHHVWYIRTTGLDESTIRAVTAWAYKADDGVLGESPADCAVCLSELRDGELVRLLPKCGHAFHLTCVDTWLRSHVNCPLCRAPVVFPTSVSIDSDSGTSTLPSYSSALSSPDSALDSVPSALEDSRQTDGQQLDTGQGALEVESEGDSLEFGAGSRIMIDQIPTSELQVPSDVREQGFQPIRRSFSMDSFTHPRPMHRPDLEEGLSDHTKEPTLREVLDVRTRRKEGNTSGGTAFLRKEIEISSSSASGKFFLARHVRARSSVLPL</sequence>
<evidence type="ECO:0000256" key="11">
    <source>
        <dbReference type="SAM" id="Phobius"/>
    </source>
</evidence>
<gene>
    <name evidence="13" type="ORF">MUK42_23624</name>
</gene>
<dbReference type="Proteomes" id="UP001055439">
    <property type="component" value="Chromosome 6"/>
</dbReference>
<dbReference type="OrthoDB" id="9984778at2759"/>
<keyword evidence="11" id="KW-1133">Transmembrane helix</keyword>
<dbReference type="PANTHER" id="PTHR46913:SF19">
    <property type="entry name" value="RING-TYPE E3 UBIQUITIN TRANSFERASE"/>
    <property type="match status" value="1"/>
</dbReference>
<dbReference type="Pfam" id="PF13639">
    <property type="entry name" value="zf-RING_2"/>
    <property type="match status" value="1"/>
</dbReference>
<dbReference type="EC" id="2.3.2.27" evidence="3"/>
<dbReference type="PANTHER" id="PTHR46913">
    <property type="entry name" value="RING-H2 FINGER PROTEIN ATL16"/>
    <property type="match status" value="1"/>
</dbReference>
<keyword evidence="6 9" id="KW-0863">Zinc-finger</keyword>
<accession>A0A9E7GBE8</accession>
<dbReference type="InterPro" id="IPR044600">
    <property type="entry name" value="ATL1/ATL16-like"/>
</dbReference>
<dbReference type="SUPFAM" id="SSF57850">
    <property type="entry name" value="RING/U-box"/>
    <property type="match status" value="1"/>
</dbReference>
<keyword evidence="11" id="KW-0472">Membrane</keyword>
<dbReference type="PROSITE" id="PS51257">
    <property type="entry name" value="PROKAR_LIPOPROTEIN"/>
    <property type="match status" value="1"/>
</dbReference>
<dbReference type="GO" id="GO:0061630">
    <property type="term" value="F:ubiquitin protein ligase activity"/>
    <property type="evidence" value="ECO:0007669"/>
    <property type="project" value="UniProtKB-EC"/>
</dbReference>
<evidence type="ECO:0000256" key="9">
    <source>
        <dbReference type="PROSITE-ProRule" id="PRU00175"/>
    </source>
</evidence>
<dbReference type="GO" id="GO:0008270">
    <property type="term" value="F:zinc ion binding"/>
    <property type="evidence" value="ECO:0007669"/>
    <property type="project" value="UniProtKB-KW"/>
</dbReference>
<dbReference type="EMBL" id="CP097508">
    <property type="protein sequence ID" value="URE10093.1"/>
    <property type="molecule type" value="Genomic_DNA"/>
</dbReference>
<feature type="domain" description="RING-type" evidence="12">
    <location>
        <begin position="152"/>
        <end position="194"/>
    </location>
</feature>
<evidence type="ECO:0000256" key="5">
    <source>
        <dbReference type="ARBA" id="ARBA00022723"/>
    </source>
</evidence>
<protein>
    <recommendedName>
        <fullName evidence="3">RING-type E3 ubiquitin transferase</fullName>
        <ecNumber evidence="3">2.3.2.27</ecNumber>
    </recommendedName>
</protein>
<dbReference type="InterPro" id="IPR001841">
    <property type="entry name" value="Znf_RING"/>
</dbReference>
<keyword evidence="14" id="KW-1185">Reference proteome</keyword>
<keyword evidence="5" id="KW-0479">Metal-binding</keyword>
<evidence type="ECO:0000313" key="14">
    <source>
        <dbReference type="Proteomes" id="UP001055439"/>
    </source>
</evidence>
<evidence type="ECO:0000256" key="7">
    <source>
        <dbReference type="ARBA" id="ARBA00022786"/>
    </source>
</evidence>
<feature type="transmembrane region" description="Helical" evidence="11">
    <location>
        <begin position="64"/>
        <end position="86"/>
    </location>
</feature>
<dbReference type="PROSITE" id="PS50089">
    <property type="entry name" value="ZF_RING_2"/>
    <property type="match status" value="1"/>
</dbReference>
<comment type="pathway">
    <text evidence="2">Protein modification; protein ubiquitination.</text>
</comment>
<evidence type="ECO:0000256" key="6">
    <source>
        <dbReference type="ARBA" id="ARBA00022771"/>
    </source>
</evidence>
<feature type="compositionally biased region" description="Low complexity" evidence="10">
    <location>
        <begin position="211"/>
        <end position="234"/>
    </location>
</feature>
<keyword evidence="11" id="KW-0812">Transmembrane</keyword>
<evidence type="ECO:0000256" key="3">
    <source>
        <dbReference type="ARBA" id="ARBA00012483"/>
    </source>
</evidence>
<dbReference type="Gene3D" id="3.30.40.10">
    <property type="entry name" value="Zinc/RING finger domain, C3HC4 (zinc finger)"/>
    <property type="match status" value="1"/>
</dbReference>
<keyword evidence="4" id="KW-0808">Transferase</keyword>
<proteinExistence type="predicted"/>
<dbReference type="CDD" id="cd16461">
    <property type="entry name" value="RING-H2_EL5-like"/>
    <property type="match status" value="1"/>
</dbReference>
<name>A0A9E7GBE8_9LILI</name>
<keyword evidence="7" id="KW-0833">Ubl conjugation pathway</keyword>
<evidence type="ECO:0000256" key="10">
    <source>
        <dbReference type="SAM" id="MobiDB-lite"/>
    </source>
</evidence>
<evidence type="ECO:0000256" key="8">
    <source>
        <dbReference type="ARBA" id="ARBA00022833"/>
    </source>
</evidence>
<evidence type="ECO:0000313" key="13">
    <source>
        <dbReference type="EMBL" id="URE10093.1"/>
    </source>
</evidence>
<feature type="region of interest" description="Disordered" evidence="10">
    <location>
        <begin position="207"/>
        <end position="246"/>
    </location>
</feature>
<comment type="catalytic activity">
    <reaction evidence="1">
        <text>S-ubiquitinyl-[E2 ubiquitin-conjugating enzyme]-L-cysteine + [acceptor protein]-L-lysine = [E2 ubiquitin-conjugating enzyme]-L-cysteine + N(6)-ubiquitinyl-[acceptor protein]-L-lysine.</text>
        <dbReference type="EC" id="2.3.2.27"/>
    </reaction>
</comment>
<organism evidence="13 14">
    <name type="scientific">Musa troglodytarum</name>
    <name type="common">fe'i banana</name>
    <dbReference type="NCBI Taxonomy" id="320322"/>
    <lineage>
        <taxon>Eukaryota</taxon>
        <taxon>Viridiplantae</taxon>
        <taxon>Streptophyta</taxon>
        <taxon>Embryophyta</taxon>
        <taxon>Tracheophyta</taxon>
        <taxon>Spermatophyta</taxon>
        <taxon>Magnoliopsida</taxon>
        <taxon>Liliopsida</taxon>
        <taxon>Zingiberales</taxon>
        <taxon>Musaceae</taxon>
        <taxon>Musa</taxon>
    </lineage>
</organism>
<evidence type="ECO:0000256" key="4">
    <source>
        <dbReference type="ARBA" id="ARBA00022679"/>
    </source>
</evidence>
<dbReference type="GO" id="GO:0016567">
    <property type="term" value="P:protein ubiquitination"/>
    <property type="evidence" value="ECO:0007669"/>
    <property type="project" value="InterPro"/>
</dbReference>
<dbReference type="AlphaFoldDB" id="A0A9E7GBE8"/>